<organism evidence="4 5">
    <name type="scientific">Paucihalobacter ruber</name>
    <dbReference type="NCBI Taxonomy" id="2567861"/>
    <lineage>
        <taxon>Bacteria</taxon>
        <taxon>Pseudomonadati</taxon>
        <taxon>Bacteroidota</taxon>
        <taxon>Flavobacteriia</taxon>
        <taxon>Flavobacteriales</taxon>
        <taxon>Flavobacteriaceae</taxon>
        <taxon>Paucihalobacter</taxon>
    </lineage>
</organism>
<feature type="binding site" evidence="3">
    <location>
        <position position="138"/>
    </location>
    <ligand>
        <name>a divalent metal cation</name>
        <dbReference type="ChEBI" id="CHEBI:60240"/>
    </ligand>
</feature>
<dbReference type="Proteomes" id="UP000317332">
    <property type="component" value="Unassembled WGS sequence"/>
</dbReference>
<accession>A0A506PDJ8</accession>
<keyword evidence="5" id="KW-1185">Reference proteome</keyword>
<comment type="caution">
    <text evidence="4">The sequence shown here is derived from an EMBL/GenBank/DDBJ whole genome shotgun (WGS) entry which is preliminary data.</text>
</comment>
<protein>
    <submittedName>
        <fullName evidence="4">DinB family protein</fullName>
    </submittedName>
</protein>
<dbReference type="AlphaFoldDB" id="A0A506PDJ8"/>
<gene>
    <name evidence="4" type="ORF">FJ651_14935</name>
</gene>
<dbReference type="Gene3D" id="1.20.120.450">
    <property type="entry name" value="dinb family like domain"/>
    <property type="match status" value="1"/>
</dbReference>
<evidence type="ECO:0000313" key="5">
    <source>
        <dbReference type="Proteomes" id="UP000317332"/>
    </source>
</evidence>
<evidence type="ECO:0000313" key="4">
    <source>
        <dbReference type="EMBL" id="TPV31485.1"/>
    </source>
</evidence>
<dbReference type="InterPro" id="IPR007837">
    <property type="entry name" value="DinB"/>
</dbReference>
<proteinExistence type="inferred from homology"/>
<dbReference type="GO" id="GO:0046872">
    <property type="term" value="F:metal ion binding"/>
    <property type="evidence" value="ECO:0007669"/>
    <property type="project" value="UniProtKB-KW"/>
</dbReference>
<dbReference type="EMBL" id="VHIQ01000008">
    <property type="protein sequence ID" value="TPV31485.1"/>
    <property type="molecule type" value="Genomic_DNA"/>
</dbReference>
<feature type="binding site" evidence="3">
    <location>
        <position position="54"/>
    </location>
    <ligand>
        <name>a divalent metal cation</name>
        <dbReference type="ChEBI" id="CHEBI:60240"/>
    </ligand>
</feature>
<name>A0A506PDJ8_9FLAO</name>
<dbReference type="InterPro" id="IPR034660">
    <property type="entry name" value="DinB/YfiT-like"/>
</dbReference>
<feature type="binding site" evidence="3">
    <location>
        <position position="142"/>
    </location>
    <ligand>
        <name>a divalent metal cation</name>
        <dbReference type="ChEBI" id="CHEBI:60240"/>
    </ligand>
</feature>
<comment type="similarity">
    <text evidence="1">Belongs to the DinB family.</text>
</comment>
<reference evidence="4 5" key="1">
    <citation type="submission" date="2019-06" db="EMBL/GenBank/DDBJ databases">
        <title>Flavobacteriaceae Paucihalobacterium erythroidium CWB-1, complete genome.</title>
        <authorList>
            <person name="Wu S."/>
        </authorList>
    </citation>
    <scope>NUCLEOTIDE SEQUENCE [LARGE SCALE GENOMIC DNA]</scope>
    <source>
        <strain evidence="4 5">CWB-1</strain>
    </source>
</reference>
<dbReference type="OrthoDB" id="9814103at2"/>
<dbReference type="Pfam" id="PF05163">
    <property type="entry name" value="DinB"/>
    <property type="match status" value="1"/>
</dbReference>
<evidence type="ECO:0000256" key="2">
    <source>
        <dbReference type="ARBA" id="ARBA00022723"/>
    </source>
</evidence>
<sequence>MNTNEFLASRLEEVFINGTWIANTNYKAQLQKLSWEKATEKIAGLNSVAALTFHINYYLNGILEAFKTGELTIKDQYSFEVKPINNQNQWNNLVETLLTNAERFIVAVSQMNDEILNSDFFDKKYGTYHRNIEGVIEHSYYHLGQIALINKLLTK</sequence>
<keyword evidence="2 3" id="KW-0479">Metal-binding</keyword>
<dbReference type="RefSeq" id="WP_140991518.1">
    <property type="nucleotide sequence ID" value="NZ_VHIQ01000008.1"/>
</dbReference>
<evidence type="ECO:0000256" key="3">
    <source>
        <dbReference type="PIRSR" id="PIRSR607837-1"/>
    </source>
</evidence>
<evidence type="ECO:0000256" key="1">
    <source>
        <dbReference type="ARBA" id="ARBA00008635"/>
    </source>
</evidence>
<dbReference type="SUPFAM" id="SSF109854">
    <property type="entry name" value="DinB/YfiT-like putative metalloenzymes"/>
    <property type="match status" value="1"/>
</dbReference>